<comment type="caution">
    <text evidence="1">The sequence shown here is derived from an EMBL/GenBank/DDBJ whole genome shotgun (WGS) entry which is preliminary data.</text>
</comment>
<name>A0A9D4H1E6_DREPO</name>
<organism evidence="1 2">
    <name type="scientific">Dreissena polymorpha</name>
    <name type="common">Zebra mussel</name>
    <name type="synonym">Mytilus polymorpha</name>
    <dbReference type="NCBI Taxonomy" id="45954"/>
    <lineage>
        <taxon>Eukaryota</taxon>
        <taxon>Metazoa</taxon>
        <taxon>Spiralia</taxon>
        <taxon>Lophotrochozoa</taxon>
        <taxon>Mollusca</taxon>
        <taxon>Bivalvia</taxon>
        <taxon>Autobranchia</taxon>
        <taxon>Heteroconchia</taxon>
        <taxon>Euheterodonta</taxon>
        <taxon>Imparidentia</taxon>
        <taxon>Neoheterodontei</taxon>
        <taxon>Myida</taxon>
        <taxon>Dreissenoidea</taxon>
        <taxon>Dreissenidae</taxon>
        <taxon>Dreissena</taxon>
    </lineage>
</organism>
<keyword evidence="2" id="KW-1185">Reference proteome</keyword>
<dbReference type="Proteomes" id="UP000828390">
    <property type="component" value="Unassembled WGS sequence"/>
</dbReference>
<dbReference type="EMBL" id="JAIWYP010000005">
    <property type="protein sequence ID" value="KAH3826647.1"/>
    <property type="molecule type" value="Genomic_DNA"/>
</dbReference>
<evidence type="ECO:0000313" key="1">
    <source>
        <dbReference type="EMBL" id="KAH3826647.1"/>
    </source>
</evidence>
<reference evidence="1" key="2">
    <citation type="submission" date="2020-11" db="EMBL/GenBank/DDBJ databases">
        <authorList>
            <person name="McCartney M.A."/>
            <person name="Auch B."/>
            <person name="Kono T."/>
            <person name="Mallez S."/>
            <person name="Becker A."/>
            <person name="Gohl D.M."/>
            <person name="Silverstein K.A.T."/>
            <person name="Koren S."/>
            <person name="Bechman K.B."/>
            <person name="Herman A."/>
            <person name="Abrahante J.E."/>
            <person name="Garbe J."/>
        </authorList>
    </citation>
    <scope>NUCLEOTIDE SEQUENCE</scope>
    <source>
        <strain evidence="1">Duluth1</strain>
        <tissue evidence="1">Whole animal</tissue>
    </source>
</reference>
<dbReference type="AlphaFoldDB" id="A0A9D4H1E6"/>
<proteinExistence type="predicted"/>
<gene>
    <name evidence="1" type="ORF">DPMN_128556</name>
</gene>
<evidence type="ECO:0000313" key="2">
    <source>
        <dbReference type="Proteomes" id="UP000828390"/>
    </source>
</evidence>
<protein>
    <submittedName>
        <fullName evidence="1">Uncharacterized protein</fullName>
    </submittedName>
</protein>
<reference evidence="1" key="1">
    <citation type="journal article" date="2019" name="bioRxiv">
        <title>The Genome of the Zebra Mussel, Dreissena polymorpha: A Resource for Invasive Species Research.</title>
        <authorList>
            <person name="McCartney M.A."/>
            <person name="Auch B."/>
            <person name="Kono T."/>
            <person name="Mallez S."/>
            <person name="Zhang Y."/>
            <person name="Obille A."/>
            <person name="Becker A."/>
            <person name="Abrahante J.E."/>
            <person name="Garbe J."/>
            <person name="Badalamenti J.P."/>
            <person name="Herman A."/>
            <person name="Mangelson H."/>
            <person name="Liachko I."/>
            <person name="Sullivan S."/>
            <person name="Sone E.D."/>
            <person name="Koren S."/>
            <person name="Silverstein K.A.T."/>
            <person name="Beckman K.B."/>
            <person name="Gohl D.M."/>
        </authorList>
    </citation>
    <scope>NUCLEOTIDE SEQUENCE</scope>
    <source>
        <strain evidence="1">Duluth1</strain>
        <tissue evidence="1">Whole animal</tissue>
    </source>
</reference>
<sequence length="99" mass="11495">MCLLSSTPPHTRLWLPQSPATFLLICQRRCQDRKNTCRRFSDCLQLCQTVSQTGWQHERDSHTFCDVPRPSGQLQETPRQSVTRSDSLSLSRRLFGNFL</sequence>
<accession>A0A9D4H1E6</accession>